<sequence>MDIADHTLAVFARECGESKGEMLRRQPDLKIVVENCENIGRAEAGKTSPMILLEEVVHFAYAWGFQAARFTGVPPDNVPFLASGFQFGWLDAYLRFYYPDKVNYFEEHYNRGIEHGRRT</sequence>
<accession>A0A1G2HPC7</accession>
<organism evidence="1 2">
    <name type="scientific">Candidatus Staskawiczbacteria bacterium RIFCSPHIGHO2_01_FULL_39_25</name>
    <dbReference type="NCBI Taxonomy" id="1802202"/>
    <lineage>
        <taxon>Bacteria</taxon>
        <taxon>Candidatus Staskawicziibacteriota</taxon>
    </lineage>
</organism>
<comment type="caution">
    <text evidence="1">The sequence shown here is derived from an EMBL/GenBank/DDBJ whole genome shotgun (WGS) entry which is preliminary data.</text>
</comment>
<dbReference type="EMBL" id="MHOO01000006">
    <property type="protein sequence ID" value="OGZ64392.1"/>
    <property type="molecule type" value="Genomic_DNA"/>
</dbReference>
<proteinExistence type="predicted"/>
<protein>
    <submittedName>
        <fullName evidence="1">Uncharacterized protein</fullName>
    </submittedName>
</protein>
<name>A0A1G2HPC7_9BACT</name>
<reference evidence="1 2" key="1">
    <citation type="journal article" date="2016" name="Nat. Commun.">
        <title>Thousands of microbial genomes shed light on interconnected biogeochemical processes in an aquifer system.</title>
        <authorList>
            <person name="Anantharaman K."/>
            <person name="Brown C.T."/>
            <person name="Hug L.A."/>
            <person name="Sharon I."/>
            <person name="Castelle C.J."/>
            <person name="Probst A.J."/>
            <person name="Thomas B.C."/>
            <person name="Singh A."/>
            <person name="Wilkins M.J."/>
            <person name="Karaoz U."/>
            <person name="Brodie E.L."/>
            <person name="Williams K.H."/>
            <person name="Hubbard S.S."/>
            <person name="Banfield J.F."/>
        </authorList>
    </citation>
    <scope>NUCLEOTIDE SEQUENCE [LARGE SCALE GENOMIC DNA]</scope>
</reference>
<dbReference type="AlphaFoldDB" id="A0A1G2HPC7"/>
<evidence type="ECO:0000313" key="1">
    <source>
        <dbReference type="EMBL" id="OGZ64392.1"/>
    </source>
</evidence>
<dbReference type="Proteomes" id="UP000176855">
    <property type="component" value="Unassembled WGS sequence"/>
</dbReference>
<gene>
    <name evidence="1" type="ORF">A2730_03910</name>
</gene>
<evidence type="ECO:0000313" key="2">
    <source>
        <dbReference type="Proteomes" id="UP000176855"/>
    </source>
</evidence>
<dbReference type="STRING" id="1802202.A2730_03910"/>